<feature type="chain" id="PRO_5045720107" evidence="3">
    <location>
        <begin position="26"/>
        <end position="494"/>
    </location>
</feature>
<organism evidence="5 6">
    <name type="scientific">Shewanella electrodiphila</name>
    <dbReference type="NCBI Taxonomy" id="934143"/>
    <lineage>
        <taxon>Bacteria</taxon>
        <taxon>Pseudomonadati</taxon>
        <taxon>Pseudomonadota</taxon>
        <taxon>Gammaproteobacteria</taxon>
        <taxon>Alteromonadales</taxon>
        <taxon>Shewanellaceae</taxon>
        <taxon>Shewanella</taxon>
    </lineage>
</organism>
<dbReference type="SUPFAM" id="SSF81296">
    <property type="entry name" value="E set domains"/>
    <property type="match status" value="1"/>
</dbReference>
<feature type="signal peptide" evidence="3">
    <location>
        <begin position="1"/>
        <end position="25"/>
    </location>
</feature>
<evidence type="ECO:0000259" key="4">
    <source>
        <dbReference type="SMART" id="SM00495"/>
    </source>
</evidence>
<proteinExistence type="predicted"/>
<dbReference type="Pfam" id="PF03067">
    <property type="entry name" value="LPMO_10"/>
    <property type="match status" value="1"/>
</dbReference>
<dbReference type="InterPro" id="IPR036573">
    <property type="entry name" value="CBM_sf_5/12"/>
</dbReference>
<dbReference type="Pfam" id="PF02839">
    <property type="entry name" value="CBM_5_12"/>
    <property type="match status" value="1"/>
</dbReference>
<dbReference type="PANTHER" id="PTHR34823">
    <property type="entry name" value="GLCNAC-BINDING PROTEIN A"/>
    <property type="match status" value="1"/>
</dbReference>
<dbReference type="SUPFAM" id="SSF51055">
    <property type="entry name" value="Carbohydrate binding domain"/>
    <property type="match status" value="1"/>
</dbReference>
<dbReference type="Gene3D" id="2.10.10.20">
    <property type="entry name" value="Carbohydrate-binding module superfamily 5/12"/>
    <property type="match status" value="1"/>
</dbReference>
<sequence>MSKQIFKLSSILTAMYFIVPTTAQAHGWVEFPEARQSICYEQGGLWTGNPPNAACAAALQESGTYPFIQRNEVAINIQAPDYLDQNIVKAAIPDGSLCYANDSQKSGLGIAHSDWTRTEIAPGTFEFIFNATAPHNPSYWEIYLTKPGVDVSQTLKWDDLELIQEYGDITVGADKKYRMNVTIPADRSGDAVLYTRWQRIDPVGEGFYNCSDITITGDEQPPVDPDLPYLNKGEQFIPSDISINTPQIGESVKYDVLNQYGEVHNSFSIKITTDNQLDWDRLLASQISGYYETNHSGHVFIGDWHAEMNHYMYFRDNLHANYFNSKDERASGVFSIVAEEIDPQLKAVITPQALQEIEIAEVEHGTVVVLHPHNTQGEFDSVQWAQLSGPAVNVEQGLYSELMVNTEQLDSQGEHELSFRLTVSNNEGSDSSVYGFTVIGEEETPEVPPVEGDWDADKVYVEGDTVTFDGRTWTAKWWTQGEQPGTTGEWGVWR</sequence>
<dbReference type="InterPro" id="IPR014756">
    <property type="entry name" value="Ig_E-set"/>
</dbReference>
<dbReference type="EMBL" id="JAKIKU010000010">
    <property type="protein sequence ID" value="MCL1046980.1"/>
    <property type="molecule type" value="Genomic_DNA"/>
</dbReference>
<comment type="caution">
    <text evidence="5">The sequence shown here is derived from an EMBL/GenBank/DDBJ whole genome shotgun (WGS) entry which is preliminary data.</text>
</comment>
<evidence type="ECO:0000256" key="1">
    <source>
        <dbReference type="ARBA" id="ARBA00022729"/>
    </source>
</evidence>
<dbReference type="CDD" id="cd21177">
    <property type="entry name" value="LPMO_AA10"/>
    <property type="match status" value="1"/>
</dbReference>
<dbReference type="Proteomes" id="UP001202134">
    <property type="component" value="Unassembled WGS sequence"/>
</dbReference>
<keyword evidence="2" id="KW-0378">Hydrolase</keyword>
<keyword evidence="5" id="KW-0503">Monooxygenase</keyword>
<dbReference type="RefSeq" id="WP_248956514.1">
    <property type="nucleotide sequence ID" value="NZ_JAKIKU010000010.1"/>
</dbReference>
<dbReference type="GO" id="GO:0004497">
    <property type="term" value="F:monooxygenase activity"/>
    <property type="evidence" value="ECO:0007669"/>
    <property type="project" value="UniProtKB-KW"/>
</dbReference>
<dbReference type="CDD" id="cd12215">
    <property type="entry name" value="ChiC_BD"/>
    <property type="match status" value="1"/>
</dbReference>
<dbReference type="Gene3D" id="2.70.50.50">
    <property type="entry name" value="chitin-binding protein cbp21"/>
    <property type="match status" value="1"/>
</dbReference>
<keyword evidence="6" id="KW-1185">Reference proteome</keyword>
<name>A0ABT0KT02_9GAMM</name>
<dbReference type="InterPro" id="IPR004302">
    <property type="entry name" value="Cellulose/chitin-bd_N"/>
</dbReference>
<evidence type="ECO:0000313" key="6">
    <source>
        <dbReference type="Proteomes" id="UP001202134"/>
    </source>
</evidence>
<dbReference type="PANTHER" id="PTHR34823:SF1">
    <property type="entry name" value="CHITIN-BINDING TYPE-4 DOMAIN-CONTAINING PROTEIN"/>
    <property type="match status" value="1"/>
</dbReference>
<feature type="domain" description="Chitin-binding type-3" evidence="4">
    <location>
        <begin position="451"/>
        <end position="494"/>
    </location>
</feature>
<protein>
    <submittedName>
        <fullName evidence="5">Lytic polysaccharide monooxygenase</fullName>
    </submittedName>
</protein>
<accession>A0ABT0KT02</accession>
<keyword evidence="1 3" id="KW-0732">Signal</keyword>
<dbReference type="SMART" id="SM00495">
    <property type="entry name" value="ChtBD3"/>
    <property type="match status" value="1"/>
</dbReference>
<reference evidence="5 6" key="1">
    <citation type="submission" date="2022-01" db="EMBL/GenBank/DDBJ databases">
        <title>Whole genome-based taxonomy of the Shewanellaceae.</title>
        <authorList>
            <person name="Martin-Rodriguez A.J."/>
        </authorList>
    </citation>
    <scope>NUCLEOTIDE SEQUENCE [LARGE SCALE GENOMIC DNA]</scope>
    <source>
        <strain evidence="5 6">DSM 24955</strain>
    </source>
</reference>
<dbReference type="InterPro" id="IPR003610">
    <property type="entry name" value="CBM5/12"/>
</dbReference>
<evidence type="ECO:0000313" key="5">
    <source>
        <dbReference type="EMBL" id="MCL1046980.1"/>
    </source>
</evidence>
<keyword evidence="5" id="KW-0560">Oxidoreductase</keyword>
<gene>
    <name evidence="5" type="ORF">L2737_16905</name>
</gene>
<evidence type="ECO:0000256" key="3">
    <source>
        <dbReference type="SAM" id="SignalP"/>
    </source>
</evidence>
<dbReference type="InterPro" id="IPR051024">
    <property type="entry name" value="GlcNAc_Chitin_IntDeg"/>
</dbReference>
<evidence type="ECO:0000256" key="2">
    <source>
        <dbReference type="ARBA" id="ARBA00022801"/>
    </source>
</evidence>